<dbReference type="AlphaFoldDB" id="A0A3G8JFT2"/>
<dbReference type="KEGG" id="gom:D7316_00591"/>
<evidence type="ECO:0000256" key="2">
    <source>
        <dbReference type="ARBA" id="ARBA00022643"/>
    </source>
</evidence>
<feature type="region of interest" description="Disordered" evidence="5">
    <location>
        <begin position="77"/>
        <end position="100"/>
    </location>
</feature>
<accession>A0A3G8JFT2</accession>
<proteinExistence type="predicted"/>
<dbReference type="EC" id="1.14.-.-" evidence="6"/>
<dbReference type="InterPro" id="IPR036661">
    <property type="entry name" value="Luciferase-like_sf"/>
</dbReference>
<keyword evidence="4 6" id="KW-0503">Monooxygenase</keyword>
<dbReference type="Gene3D" id="3.20.20.30">
    <property type="entry name" value="Luciferase-like domain"/>
    <property type="match status" value="1"/>
</dbReference>
<gene>
    <name evidence="6" type="primary">moxC_1</name>
    <name evidence="6" type="ORF">D7316_00591</name>
</gene>
<evidence type="ECO:0000313" key="6">
    <source>
        <dbReference type="EMBL" id="AZG44011.1"/>
    </source>
</evidence>
<evidence type="ECO:0000256" key="4">
    <source>
        <dbReference type="ARBA" id="ARBA00023033"/>
    </source>
</evidence>
<dbReference type="GO" id="GO:0004497">
    <property type="term" value="F:monooxygenase activity"/>
    <property type="evidence" value="ECO:0007669"/>
    <property type="project" value="UniProtKB-KW"/>
</dbReference>
<protein>
    <submittedName>
        <fullName evidence="6">Monooxygenase MoxC</fullName>
        <ecNumber evidence="6">1.14.-.-</ecNumber>
    </submittedName>
</protein>
<dbReference type="EMBL" id="CP033972">
    <property type="protein sequence ID" value="AZG44011.1"/>
    <property type="molecule type" value="Genomic_DNA"/>
</dbReference>
<reference evidence="6 7" key="1">
    <citation type="submission" date="2018-11" db="EMBL/GenBank/DDBJ databases">
        <title>Gordonia insulae sp. nov., isolated from an island soil.</title>
        <authorList>
            <person name="Kim Y.S."/>
            <person name="Kim S.B."/>
        </authorList>
    </citation>
    <scope>NUCLEOTIDE SEQUENCE [LARGE SCALE GENOMIC DNA]</scope>
    <source>
        <strain evidence="6 7">MMS17-SY073</strain>
    </source>
</reference>
<feature type="compositionally biased region" description="Basic and acidic residues" evidence="5">
    <location>
        <begin position="79"/>
        <end position="93"/>
    </location>
</feature>
<dbReference type="PANTHER" id="PTHR30011">
    <property type="entry name" value="ALKANESULFONATE MONOOXYGENASE-RELATED"/>
    <property type="match status" value="1"/>
</dbReference>
<sequence>MGGHFALRWAETLPHLVAAITSTVMNIRKSPAPFHIGVSISDGELAALSGPEIAGLARRLDGVVDYWLIGADRGAPHAGESHAGESHAGESHAGESGPATVDPTVVATFAARHTTDLGYVVAAAAHRDHPYNLARRLLSLDHATGGRAGWFAADADTAVALGTDADAWTSSPLGAEHTAAAIDAVRTLWRAWPLASVVADVNTGVFVDTDLVRAADIAGHFAIAGPLPLPGSIQHDLPVFGRRPGAGGTRPDILVIDQPGSVERVETERSPISRVVELSETAFRADPIPGGFDGAIVTTSLSDLDDLLRSIRSRRPGRDASADDRTLRARLGVAAATLPDPGRNRRVFASVRTAETV</sequence>
<evidence type="ECO:0000313" key="7">
    <source>
        <dbReference type="Proteomes" id="UP000271469"/>
    </source>
</evidence>
<dbReference type="SUPFAM" id="SSF51679">
    <property type="entry name" value="Bacterial luciferase-like"/>
    <property type="match status" value="1"/>
</dbReference>
<dbReference type="PANTHER" id="PTHR30011:SF16">
    <property type="entry name" value="C2H2 FINGER DOMAIN TRANSCRIPTION FACTOR (EUROFUNG)-RELATED"/>
    <property type="match status" value="1"/>
</dbReference>
<keyword evidence="1" id="KW-0285">Flavoprotein</keyword>
<keyword evidence="2" id="KW-0288">FMN</keyword>
<keyword evidence="3 6" id="KW-0560">Oxidoreductase</keyword>
<dbReference type="GO" id="GO:0016705">
    <property type="term" value="F:oxidoreductase activity, acting on paired donors, with incorporation or reduction of molecular oxygen"/>
    <property type="evidence" value="ECO:0007669"/>
    <property type="project" value="InterPro"/>
</dbReference>
<dbReference type="Proteomes" id="UP000271469">
    <property type="component" value="Chromosome"/>
</dbReference>
<organism evidence="6 7">
    <name type="scientific">Gordonia insulae</name>
    <dbReference type="NCBI Taxonomy" id="2420509"/>
    <lineage>
        <taxon>Bacteria</taxon>
        <taxon>Bacillati</taxon>
        <taxon>Actinomycetota</taxon>
        <taxon>Actinomycetes</taxon>
        <taxon>Mycobacteriales</taxon>
        <taxon>Gordoniaceae</taxon>
        <taxon>Gordonia</taxon>
    </lineage>
</organism>
<evidence type="ECO:0000256" key="1">
    <source>
        <dbReference type="ARBA" id="ARBA00022630"/>
    </source>
</evidence>
<keyword evidence="7" id="KW-1185">Reference proteome</keyword>
<name>A0A3G8JFT2_9ACTN</name>
<evidence type="ECO:0000256" key="3">
    <source>
        <dbReference type="ARBA" id="ARBA00023002"/>
    </source>
</evidence>
<dbReference type="InterPro" id="IPR051260">
    <property type="entry name" value="Diverse_substr_monoxygenases"/>
</dbReference>
<evidence type="ECO:0000256" key="5">
    <source>
        <dbReference type="SAM" id="MobiDB-lite"/>
    </source>
</evidence>